<keyword evidence="3" id="KW-1185">Reference proteome</keyword>
<proteinExistence type="predicted"/>
<sequence>MSTTIKVNDQGEAVLPEDVLKQLGVKPGDVVEVEVLPEGRAIVRRSLPDQPVGKKRNIQELFGILGPPPIKRPPPTIEEINEAIAKGWAGEP</sequence>
<dbReference type="SMART" id="SM00966">
    <property type="entry name" value="SpoVT_AbrB"/>
    <property type="match status" value="1"/>
</dbReference>
<name>A0A858R5E6_9PROT</name>
<evidence type="ECO:0000259" key="1">
    <source>
        <dbReference type="SMART" id="SM00966"/>
    </source>
</evidence>
<dbReference type="Proteomes" id="UP000501891">
    <property type="component" value="Chromosome"/>
</dbReference>
<dbReference type="KEGG" id="acru:HHL28_04315"/>
<keyword evidence="2" id="KW-0238">DNA-binding</keyword>
<evidence type="ECO:0000313" key="2">
    <source>
        <dbReference type="EMBL" id="QJE72423.1"/>
    </source>
</evidence>
<organism evidence="2 3">
    <name type="scientific">Aerophototrophica crusticola</name>
    <dbReference type="NCBI Taxonomy" id="1709002"/>
    <lineage>
        <taxon>Bacteria</taxon>
        <taxon>Pseudomonadati</taxon>
        <taxon>Pseudomonadota</taxon>
        <taxon>Alphaproteobacteria</taxon>
        <taxon>Rhodospirillales</taxon>
        <taxon>Rhodospirillaceae</taxon>
        <taxon>Aerophototrophica</taxon>
    </lineage>
</organism>
<dbReference type="Gene3D" id="2.10.260.10">
    <property type="match status" value="1"/>
</dbReference>
<feature type="domain" description="SpoVT-AbrB" evidence="1">
    <location>
        <begin position="5"/>
        <end position="51"/>
    </location>
</feature>
<dbReference type="GO" id="GO:0003677">
    <property type="term" value="F:DNA binding"/>
    <property type="evidence" value="ECO:0007669"/>
    <property type="project" value="UniProtKB-KW"/>
</dbReference>
<gene>
    <name evidence="2" type="ORF">HHL28_04315</name>
</gene>
<dbReference type="InterPro" id="IPR007159">
    <property type="entry name" value="SpoVT-AbrB_dom"/>
</dbReference>
<dbReference type="Pfam" id="PF04014">
    <property type="entry name" value="MazE_antitoxin"/>
    <property type="match status" value="1"/>
</dbReference>
<dbReference type="SUPFAM" id="SSF89447">
    <property type="entry name" value="AbrB/MazE/MraZ-like"/>
    <property type="match status" value="1"/>
</dbReference>
<dbReference type="AlphaFoldDB" id="A0A858R5E6"/>
<evidence type="ECO:0000313" key="3">
    <source>
        <dbReference type="Proteomes" id="UP000501891"/>
    </source>
</evidence>
<accession>A0A858R5E6</accession>
<reference evidence="2" key="1">
    <citation type="submission" date="2020-04" db="EMBL/GenBank/DDBJ databases">
        <title>A desert anoxygenic phototrophic bacterium fixes CO2 using RubisCO under aerobic conditions.</title>
        <authorList>
            <person name="Tang K."/>
        </authorList>
    </citation>
    <scope>NUCLEOTIDE SEQUENCE [LARGE SCALE GENOMIC DNA]</scope>
    <source>
        <strain evidence="2">MIMtkB3</strain>
    </source>
</reference>
<protein>
    <submittedName>
        <fullName evidence="2">AbrB/MazE/SpoVT family DNA-binding domain-containing protein</fullName>
    </submittedName>
</protein>
<dbReference type="InterPro" id="IPR037914">
    <property type="entry name" value="SpoVT-AbrB_sf"/>
</dbReference>
<dbReference type="EMBL" id="CP051775">
    <property type="protein sequence ID" value="QJE72423.1"/>
    <property type="molecule type" value="Genomic_DNA"/>
</dbReference>